<evidence type="ECO:0000313" key="3">
    <source>
        <dbReference type="Proteomes" id="UP001225316"/>
    </source>
</evidence>
<feature type="transmembrane region" description="Helical" evidence="1">
    <location>
        <begin position="72"/>
        <end position="94"/>
    </location>
</feature>
<reference evidence="2 3" key="1">
    <citation type="submission" date="2023-04" db="EMBL/GenBank/DDBJ databases">
        <title>A novel bacteria isolated from coastal sediment.</title>
        <authorList>
            <person name="Liu X.-J."/>
            <person name="Du Z.-J."/>
        </authorList>
    </citation>
    <scope>NUCLEOTIDE SEQUENCE [LARGE SCALE GENOMIC DNA]</scope>
    <source>
        <strain evidence="2 3">SDUM461003</strain>
    </source>
</reference>
<evidence type="ECO:0000256" key="1">
    <source>
        <dbReference type="SAM" id="Phobius"/>
    </source>
</evidence>
<feature type="transmembrane region" description="Helical" evidence="1">
    <location>
        <begin position="42"/>
        <end position="66"/>
    </location>
</feature>
<gene>
    <name evidence="2" type="ORF">QEH52_11350</name>
</gene>
<keyword evidence="3" id="KW-1185">Reference proteome</keyword>
<dbReference type="Proteomes" id="UP001225316">
    <property type="component" value="Unassembled WGS sequence"/>
</dbReference>
<keyword evidence="1" id="KW-1133">Transmembrane helix</keyword>
<organism evidence="2 3">
    <name type="scientific">Thalassobacterium maritimum</name>
    <dbReference type="NCBI Taxonomy" id="3041265"/>
    <lineage>
        <taxon>Bacteria</taxon>
        <taxon>Pseudomonadati</taxon>
        <taxon>Verrucomicrobiota</taxon>
        <taxon>Opitutia</taxon>
        <taxon>Puniceicoccales</taxon>
        <taxon>Coraliomargaritaceae</taxon>
        <taxon>Thalassobacterium</taxon>
    </lineage>
</organism>
<feature type="transmembrane region" description="Helical" evidence="1">
    <location>
        <begin position="6"/>
        <end position="30"/>
    </location>
</feature>
<sequence>MSEVHALVDFGICVILWLVQCIIYPSFLHMEGASMIDWHKAYVFRFTWIIAPLMILQLICAAWAVWAFGTALSWLVLILVLTCWGLSFFVSVPLHRQIDQGDPTQIKRRRLIWTNWPRTLLWTTIFVLGQWSAS</sequence>
<keyword evidence="1" id="KW-0472">Membrane</keyword>
<proteinExistence type="predicted"/>
<evidence type="ECO:0000313" key="2">
    <source>
        <dbReference type="EMBL" id="MDQ8208107.1"/>
    </source>
</evidence>
<protein>
    <submittedName>
        <fullName evidence="2">Uncharacterized protein</fullName>
    </submittedName>
</protein>
<feature type="transmembrane region" description="Helical" evidence="1">
    <location>
        <begin position="115"/>
        <end position="133"/>
    </location>
</feature>
<accession>A0ABU1AVD5</accession>
<comment type="caution">
    <text evidence="2">The sequence shown here is derived from an EMBL/GenBank/DDBJ whole genome shotgun (WGS) entry which is preliminary data.</text>
</comment>
<keyword evidence="1" id="KW-0812">Transmembrane</keyword>
<name>A0ABU1AVD5_9BACT</name>
<dbReference type="EMBL" id="JARXHW010000024">
    <property type="protein sequence ID" value="MDQ8208107.1"/>
    <property type="molecule type" value="Genomic_DNA"/>
</dbReference>
<dbReference type="RefSeq" id="WP_308950551.1">
    <property type="nucleotide sequence ID" value="NZ_JARXHW010000024.1"/>
</dbReference>